<reference evidence="2" key="1">
    <citation type="submission" date="2016-02" db="EMBL/GenBank/DDBJ databases">
        <title>Comparative genomics of biotechnologically important yeasts.</title>
        <authorList>
            <consortium name="DOE Joint Genome Institute"/>
            <person name="Riley R."/>
            <person name="Haridas S."/>
            <person name="Wolfe K.H."/>
            <person name="Lopes M.R."/>
            <person name="Hittinger C.T."/>
            <person name="Goker M."/>
            <person name="Salamov A."/>
            <person name="Wisecaver J."/>
            <person name="Long T.M."/>
            <person name="Aerts A.L."/>
            <person name="Barry K."/>
            <person name="Choi C."/>
            <person name="Clum A."/>
            <person name="Coughlan A.Y."/>
            <person name="Deshpande S."/>
            <person name="Douglass A.P."/>
            <person name="Hanson S.J."/>
            <person name="Klenk H.-P."/>
            <person name="Labutti K."/>
            <person name="Lapidus A."/>
            <person name="Lindquist E."/>
            <person name="Lipzen A."/>
            <person name="Meier-Kolthoff J.P."/>
            <person name="Ohm R.A."/>
            <person name="Otillar R.P."/>
            <person name="Pangilinan J."/>
            <person name="Peng Y."/>
            <person name="Rokas A."/>
            <person name="Rosa C.A."/>
            <person name="Scheuner C."/>
            <person name="Sibirny A.A."/>
            <person name="Slot J.C."/>
            <person name="Stielow J.B."/>
            <person name="Sun H."/>
            <person name="Kurtzman C.P."/>
            <person name="Blackwell M."/>
            <person name="Jeffries T.W."/>
            <person name="Grigoriev I.V."/>
        </authorList>
    </citation>
    <scope>NUCLEOTIDE SEQUENCE [LARGE SCALE GENOMIC DNA]</scope>
    <source>
        <strain evidence="2">NRRL Y-17796</strain>
    </source>
</reference>
<dbReference type="PANTHER" id="PTHR21575:SF12">
    <property type="entry name" value="PROTEIN HID1"/>
    <property type="match status" value="1"/>
</dbReference>
<accession>A0A1E4TG93</accession>
<proteinExistence type="predicted"/>
<keyword evidence="2" id="KW-1185">Reference proteome</keyword>
<dbReference type="Pfam" id="PF12722">
    <property type="entry name" value="Hid1"/>
    <property type="match status" value="2"/>
</dbReference>
<dbReference type="InterPro" id="IPR026705">
    <property type="entry name" value="Hid-1/Ecm30"/>
</dbReference>
<gene>
    <name evidence="1" type="ORF">CANCADRAFT_2493</name>
</gene>
<evidence type="ECO:0008006" key="3">
    <source>
        <dbReference type="Google" id="ProtNLM"/>
    </source>
</evidence>
<name>A0A1E4TG93_9ASCO</name>
<dbReference type="Proteomes" id="UP000095023">
    <property type="component" value="Unassembled WGS sequence"/>
</dbReference>
<dbReference type="GO" id="GO:0016020">
    <property type="term" value="C:membrane"/>
    <property type="evidence" value="ECO:0007669"/>
    <property type="project" value="TreeGrafter"/>
</dbReference>
<protein>
    <recommendedName>
        <fullName evidence="3">Dymeclin</fullName>
    </recommendedName>
</protein>
<evidence type="ECO:0000313" key="1">
    <source>
        <dbReference type="EMBL" id="ODV90766.1"/>
    </source>
</evidence>
<dbReference type="OrthoDB" id="432953at2759"/>
<dbReference type="EMBL" id="KV453842">
    <property type="protein sequence ID" value="ODV90766.1"/>
    <property type="molecule type" value="Genomic_DNA"/>
</dbReference>
<evidence type="ECO:0000313" key="2">
    <source>
        <dbReference type="Proteomes" id="UP000095023"/>
    </source>
</evidence>
<dbReference type="PANTHER" id="PTHR21575">
    <property type="entry name" value="PROTEIN HID1"/>
    <property type="match status" value="1"/>
</dbReference>
<organism evidence="1 2">
    <name type="scientific">Tortispora caseinolytica NRRL Y-17796</name>
    <dbReference type="NCBI Taxonomy" id="767744"/>
    <lineage>
        <taxon>Eukaryota</taxon>
        <taxon>Fungi</taxon>
        <taxon>Dikarya</taxon>
        <taxon>Ascomycota</taxon>
        <taxon>Saccharomycotina</taxon>
        <taxon>Trigonopsidomycetes</taxon>
        <taxon>Trigonopsidales</taxon>
        <taxon>Trigonopsidaceae</taxon>
        <taxon>Tortispora</taxon>
    </lineage>
</organism>
<dbReference type="GO" id="GO:0000138">
    <property type="term" value="C:Golgi trans cisterna"/>
    <property type="evidence" value="ECO:0007669"/>
    <property type="project" value="TreeGrafter"/>
</dbReference>
<sequence length="747" mass="84349">MGADESKLTFKKTIFKLYDAADIENDQSFWSNLLNVPESSSEVFSFISVSDLRRVRDSHPDNFKTLINVLISKIIFLTNQPKLQSKHVLNCARLITRIIPSLYESAAMRSWFNEYYWVSGSSNGPKLMDSVLVLLFYPGFTLPDSAQKFSLWQPGIGSDASVHPQPPPANCILNRVELLRLLLALLSSPMYSSAKSFSCAATSYLVCDPNKRQVYTLLCSLINTCTLFQASWISAYTGDKVSSYLTFYSLSTLLILIQYTQEPVQLQYRDPSTLARNNYRRYFGKLHRDVDFGLLTKMFLSFLSSSLDQSYFSHSSYTHFSLLTSIVLLWETITCNQKYLHHLVKSGDAVHITVLLINHARSLLSINPKPGLVRLIAYILQMFSCYDDYAQSLNADISWEYPYPPKMKQPSFQGSFASYLIVMLSSIIENALQTIPHSISFFFTAWQSISPHLENISYLASMKMCRMVKLLSIPTNTSLDISISLTLFHLLRSINIILQYKFELNPYLAISLAKNAYLFKNLDRLGDEVAQYRKGQDSDFITRTGSENLTPTGSRSVQELDNEWTHACETLNNLPLDTIHSIIEIVDNQAAIFLSNKHISVGKSTVKQQEYPKNSSMGKTPIDPMNLLNAVDIYEFALFLKSNMRLPSSVEVEPVPIEPFEWNPDLIAWNLGLMWACVFEAETELSKGIAPSLFAGTTVSLFKVQEKTPVPPSIIHPQGAVDAMATRVFSSIGSVVSYDSSNRQQRP</sequence>
<dbReference type="GO" id="GO:0005797">
    <property type="term" value="C:Golgi medial cisterna"/>
    <property type="evidence" value="ECO:0007669"/>
    <property type="project" value="TreeGrafter"/>
</dbReference>
<dbReference type="AlphaFoldDB" id="A0A1E4TG93"/>